<dbReference type="EMBL" id="LNCD01000058">
    <property type="protein sequence ID" value="KWV54795.1"/>
    <property type="molecule type" value="Genomic_DNA"/>
</dbReference>
<name>A0A109JTT1_9HYPH</name>
<dbReference type="Proteomes" id="UP000068164">
    <property type="component" value="Unassembled WGS sequence"/>
</dbReference>
<sequence>MARLQASDAAYDAPIAIDRGKLQTNAKSIDQASADRAIASALHFVVAGRGASVIHKALRVDGAFHASLSRLFTRHS</sequence>
<protein>
    <submittedName>
        <fullName evidence="1">Uncharacterized protein</fullName>
    </submittedName>
</protein>
<organism evidence="1 2">
    <name type="scientific">Rhizobium altiplani</name>
    <dbReference type="NCBI Taxonomy" id="1864509"/>
    <lineage>
        <taxon>Bacteria</taxon>
        <taxon>Pseudomonadati</taxon>
        <taxon>Pseudomonadota</taxon>
        <taxon>Alphaproteobacteria</taxon>
        <taxon>Hyphomicrobiales</taxon>
        <taxon>Rhizobiaceae</taxon>
        <taxon>Rhizobium/Agrobacterium group</taxon>
        <taxon>Rhizobium</taxon>
    </lineage>
</organism>
<proteinExistence type="predicted"/>
<accession>A0A109JTT1</accession>
<comment type="caution">
    <text evidence="1">The sequence shown here is derived from an EMBL/GenBank/DDBJ whole genome shotgun (WGS) entry which is preliminary data.</text>
</comment>
<reference evidence="1 2" key="1">
    <citation type="submission" date="2015-11" db="EMBL/GenBank/DDBJ databases">
        <title>Draft Genome Sequence of the Strain BR 10423 (Rhizobium sp.) isolated from nodules of Mimosa pudica.</title>
        <authorList>
            <person name="Barauna A.C."/>
            <person name="Zilli J.E."/>
            <person name="Simoes-Araujo J.L."/>
            <person name="Reis V.M."/>
            <person name="James E.K."/>
            <person name="Reis F.B.Jr."/>
            <person name="Rouws L.F."/>
            <person name="Passos S.R."/>
            <person name="Gois S.R."/>
        </authorList>
    </citation>
    <scope>NUCLEOTIDE SEQUENCE [LARGE SCALE GENOMIC DNA]</scope>
    <source>
        <strain evidence="1 2">BR10423</strain>
    </source>
</reference>
<gene>
    <name evidence="1" type="ORF">AS026_38175</name>
</gene>
<keyword evidence="2" id="KW-1185">Reference proteome</keyword>
<evidence type="ECO:0000313" key="2">
    <source>
        <dbReference type="Proteomes" id="UP000068164"/>
    </source>
</evidence>
<evidence type="ECO:0000313" key="1">
    <source>
        <dbReference type="EMBL" id="KWV54795.1"/>
    </source>
</evidence>
<dbReference type="AlphaFoldDB" id="A0A109JTT1"/>